<sequence>MPMDDAAFAALLEPWWREFPSQSLKIAVKSEPSDFYERYYALNLTLTDRVELWRRQYDAVEILLLASLVKPPKFKEMMWKMCGSMGGRSSECFDPESVMPCRFDVTVIPKGDRSRWYSGALEELFSFPTERSERFEETRAALVAQRSEKGLALDQVAIPVSVLLYFQDEQSIIQAIDHLVDLQRQRLKDTTHFYPFALEQVSVTVTRSPVSMELAEAINRFKATPGLQLGNLWHCGFQWDPVAPTIGARRKAVWRWATTATAVPNHRTIVPQDVVHPPGDQLSRSDTVKCHDPCPEHFLAVCSSLMYASHVNKLVIGLDSSLDSSSSGLKWCWLFYALFNSASCHSVAELRIEASEIRMDDIVRVRNLIRSPRPLEMLVNPVYEENTMSKRLDSSPTQPSQVVLQDGAMIYLDNARSEEPLTLSSGQQTFNVIHALDDGYEIMVPGYGQCWVDHQGVATEIPPSEENATNQWRLTTHSIAKLSIRVDCTGLEDQEGGIRVLLKLIGTPLLHLSICVPYDLLHHSYFDLAWTYCPSLISLSFLRTNVDSFDDVMEAYATGRCRVSELAMEECRVRDPASTFDFVHALADPSTTLAKTLRQLRVSFMNESEEVVIEDELLETLYSMLATNEQLRFLATTVSSDQFDRFNSRFDVFRGQPIRYLVSLSAKCAFLSVVKHAQLAEDGKNSATQAIGLVDSLVLSKIFFYASEPASRTVVLHTID</sequence>
<organism evidence="1 2">
    <name type="scientific">Pythium oligandrum</name>
    <name type="common">Mycoparasitic fungus</name>
    <dbReference type="NCBI Taxonomy" id="41045"/>
    <lineage>
        <taxon>Eukaryota</taxon>
        <taxon>Sar</taxon>
        <taxon>Stramenopiles</taxon>
        <taxon>Oomycota</taxon>
        <taxon>Peronosporomycetes</taxon>
        <taxon>Pythiales</taxon>
        <taxon>Pythiaceae</taxon>
        <taxon>Pythium</taxon>
    </lineage>
</organism>
<name>A0A8K1CFJ4_PYTOL</name>
<dbReference type="OrthoDB" id="93140at2759"/>
<gene>
    <name evidence="1" type="ORF">Poli38472_013720</name>
</gene>
<dbReference type="EMBL" id="SPLM01000077">
    <property type="protein sequence ID" value="TMW61257.1"/>
    <property type="molecule type" value="Genomic_DNA"/>
</dbReference>
<comment type="caution">
    <text evidence="1">The sequence shown here is derived from an EMBL/GenBank/DDBJ whole genome shotgun (WGS) entry which is preliminary data.</text>
</comment>
<reference evidence="1" key="1">
    <citation type="submission" date="2019-03" db="EMBL/GenBank/DDBJ databases">
        <title>Long read genome sequence of the mycoparasitic Pythium oligandrum ATCC 38472 isolated from sugarbeet rhizosphere.</title>
        <authorList>
            <person name="Gaulin E."/>
        </authorList>
    </citation>
    <scope>NUCLEOTIDE SEQUENCE</scope>
    <source>
        <strain evidence="1">ATCC 38472_TT</strain>
    </source>
</reference>
<dbReference type="Proteomes" id="UP000794436">
    <property type="component" value="Unassembled WGS sequence"/>
</dbReference>
<evidence type="ECO:0000313" key="1">
    <source>
        <dbReference type="EMBL" id="TMW61257.1"/>
    </source>
</evidence>
<protein>
    <submittedName>
        <fullName evidence="1">Uncharacterized protein</fullName>
    </submittedName>
</protein>
<evidence type="ECO:0000313" key="2">
    <source>
        <dbReference type="Proteomes" id="UP000794436"/>
    </source>
</evidence>
<keyword evidence="2" id="KW-1185">Reference proteome</keyword>
<accession>A0A8K1CFJ4</accession>
<proteinExistence type="predicted"/>
<dbReference type="AlphaFoldDB" id="A0A8K1CFJ4"/>